<dbReference type="Proteomes" id="UP000199095">
    <property type="component" value="Unassembled WGS sequence"/>
</dbReference>
<dbReference type="AlphaFoldDB" id="A0A1I0GKV3"/>
<evidence type="ECO:0000259" key="2">
    <source>
        <dbReference type="Pfam" id="PF26353"/>
    </source>
</evidence>
<feature type="domain" description="YhfM-like" evidence="2">
    <location>
        <begin position="29"/>
        <end position="122"/>
    </location>
</feature>
<evidence type="ECO:0000256" key="1">
    <source>
        <dbReference type="SAM" id="SignalP"/>
    </source>
</evidence>
<accession>A0A1I0GKV3</accession>
<name>A0A1I0GKV3_9BACI</name>
<dbReference type="RefSeq" id="WP_093135627.1">
    <property type="nucleotide sequence ID" value="NZ_FOHJ01000007.1"/>
</dbReference>
<keyword evidence="1" id="KW-0732">Signal</keyword>
<dbReference type="Pfam" id="PF26353">
    <property type="entry name" value="YhfM"/>
    <property type="match status" value="1"/>
</dbReference>
<gene>
    <name evidence="3" type="ORF">SAMN05421676_10761</name>
</gene>
<evidence type="ECO:0000313" key="3">
    <source>
        <dbReference type="EMBL" id="SET71841.1"/>
    </source>
</evidence>
<feature type="signal peptide" evidence="1">
    <location>
        <begin position="1"/>
        <end position="21"/>
    </location>
</feature>
<dbReference type="OrthoDB" id="2738838at2"/>
<proteinExistence type="predicted"/>
<dbReference type="InterPro" id="IPR058780">
    <property type="entry name" value="YhfM-like_dom"/>
</dbReference>
<organism evidence="3 4">
    <name type="scientific">Salinibacillus kushneri</name>
    <dbReference type="NCBI Taxonomy" id="237682"/>
    <lineage>
        <taxon>Bacteria</taxon>
        <taxon>Bacillati</taxon>
        <taxon>Bacillota</taxon>
        <taxon>Bacilli</taxon>
        <taxon>Bacillales</taxon>
        <taxon>Bacillaceae</taxon>
        <taxon>Salinibacillus</taxon>
    </lineage>
</organism>
<sequence>MKKVFGALCLLILIVSACSSSKLLTDQPVEKVVITKVNDQNTVTLTDEKKIEILQQSFQEAQKLDGVMDIRKQDYEITFYFEDDETKTLWMWLTKKSGMAMDPDDTNIGYDLKQTHVEDLHTLDVF</sequence>
<keyword evidence="4" id="KW-1185">Reference proteome</keyword>
<dbReference type="EMBL" id="FOHJ01000007">
    <property type="protein sequence ID" value="SET71841.1"/>
    <property type="molecule type" value="Genomic_DNA"/>
</dbReference>
<feature type="chain" id="PRO_5039273308" description="YhfM-like domain-containing protein" evidence="1">
    <location>
        <begin position="22"/>
        <end position="126"/>
    </location>
</feature>
<dbReference type="PROSITE" id="PS51257">
    <property type="entry name" value="PROKAR_LIPOPROTEIN"/>
    <property type="match status" value="1"/>
</dbReference>
<protein>
    <recommendedName>
        <fullName evidence="2">YhfM-like domain-containing protein</fullName>
    </recommendedName>
</protein>
<reference evidence="4" key="1">
    <citation type="submission" date="2016-10" db="EMBL/GenBank/DDBJ databases">
        <authorList>
            <person name="Varghese N."/>
            <person name="Submissions S."/>
        </authorList>
    </citation>
    <scope>NUCLEOTIDE SEQUENCE [LARGE SCALE GENOMIC DNA]</scope>
    <source>
        <strain evidence="4">CGMCC 1.3566</strain>
    </source>
</reference>
<evidence type="ECO:0000313" key="4">
    <source>
        <dbReference type="Proteomes" id="UP000199095"/>
    </source>
</evidence>